<dbReference type="InterPro" id="IPR045174">
    <property type="entry name" value="Dof"/>
</dbReference>
<organism evidence="11 12">
    <name type="scientific">Heracleum sosnowskyi</name>
    <dbReference type="NCBI Taxonomy" id="360622"/>
    <lineage>
        <taxon>Eukaryota</taxon>
        <taxon>Viridiplantae</taxon>
        <taxon>Streptophyta</taxon>
        <taxon>Embryophyta</taxon>
        <taxon>Tracheophyta</taxon>
        <taxon>Spermatophyta</taxon>
        <taxon>Magnoliopsida</taxon>
        <taxon>eudicotyledons</taxon>
        <taxon>Gunneridae</taxon>
        <taxon>Pentapetalae</taxon>
        <taxon>asterids</taxon>
        <taxon>campanulids</taxon>
        <taxon>Apiales</taxon>
        <taxon>Apiaceae</taxon>
        <taxon>Apioideae</taxon>
        <taxon>apioid superclade</taxon>
        <taxon>Tordylieae</taxon>
        <taxon>Tordyliinae</taxon>
        <taxon>Heracleum</taxon>
    </lineage>
</organism>
<dbReference type="AlphaFoldDB" id="A0AAD8I2M3"/>
<evidence type="ECO:0000313" key="12">
    <source>
        <dbReference type="Proteomes" id="UP001237642"/>
    </source>
</evidence>
<evidence type="ECO:0000256" key="8">
    <source>
        <dbReference type="PROSITE-ProRule" id="PRU00071"/>
    </source>
</evidence>
<dbReference type="PANTHER" id="PTHR31089">
    <property type="entry name" value="CYCLIC DOF FACTOR 2"/>
    <property type="match status" value="1"/>
</dbReference>
<evidence type="ECO:0000256" key="9">
    <source>
        <dbReference type="SAM" id="MobiDB-lite"/>
    </source>
</evidence>
<keyword evidence="6" id="KW-0804">Transcription</keyword>
<dbReference type="Proteomes" id="UP001237642">
    <property type="component" value="Unassembled WGS sequence"/>
</dbReference>
<feature type="compositionally biased region" description="Polar residues" evidence="9">
    <location>
        <begin position="367"/>
        <end position="377"/>
    </location>
</feature>
<dbReference type="GO" id="GO:0005634">
    <property type="term" value="C:nucleus"/>
    <property type="evidence" value="ECO:0007669"/>
    <property type="project" value="UniProtKB-SubCell"/>
</dbReference>
<reference evidence="11" key="1">
    <citation type="submission" date="2023-02" db="EMBL/GenBank/DDBJ databases">
        <title>Genome of toxic invasive species Heracleum sosnowskyi carries increased number of genes despite the absence of recent whole-genome duplications.</title>
        <authorList>
            <person name="Schelkunov M."/>
            <person name="Shtratnikova V."/>
            <person name="Makarenko M."/>
            <person name="Klepikova A."/>
            <person name="Omelchenko D."/>
            <person name="Novikova G."/>
            <person name="Obukhova E."/>
            <person name="Bogdanov V."/>
            <person name="Penin A."/>
            <person name="Logacheva M."/>
        </authorList>
    </citation>
    <scope>NUCLEOTIDE SEQUENCE</scope>
    <source>
        <strain evidence="11">Hsosn_3</strain>
        <tissue evidence="11">Leaf</tissue>
    </source>
</reference>
<name>A0AAD8I2M3_9APIA</name>
<dbReference type="Pfam" id="PF02701">
    <property type="entry name" value="Zn_ribbon_Dof"/>
    <property type="match status" value="1"/>
</dbReference>
<keyword evidence="5 8" id="KW-0238">DNA-binding</keyword>
<gene>
    <name evidence="11" type="ORF">POM88_032658</name>
</gene>
<protein>
    <submittedName>
        <fullName evidence="11">Cyclic dof factor 3</fullName>
    </submittedName>
</protein>
<evidence type="ECO:0000256" key="1">
    <source>
        <dbReference type="ARBA" id="ARBA00022723"/>
    </source>
</evidence>
<evidence type="ECO:0000259" key="10">
    <source>
        <dbReference type="PROSITE" id="PS50884"/>
    </source>
</evidence>
<evidence type="ECO:0000256" key="2">
    <source>
        <dbReference type="ARBA" id="ARBA00022771"/>
    </source>
</evidence>
<dbReference type="PROSITE" id="PS01361">
    <property type="entry name" value="ZF_DOF_1"/>
    <property type="match status" value="1"/>
</dbReference>
<evidence type="ECO:0000256" key="6">
    <source>
        <dbReference type="ARBA" id="ARBA00023163"/>
    </source>
</evidence>
<keyword evidence="1" id="KW-0479">Metal-binding</keyword>
<evidence type="ECO:0000313" key="11">
    <source>
        <dbReference type="EMBL" id="KAK1376465.1"/>
    </source>
</evidence>
<evidence type="ECO:0000256" key="7">
    <source>
        <dbReference type="ARBA" id="ARBA00023242"/>
    </source>
</evidence>
<feature type="domain" description="Dof-type" evidence="10">
    <location>
        <begin position="130"/>
        <end position="184"/>
    </location>
</feature>
<comment type="subcellular location">
    <subcellularLocation>
        <location evidence="8">Nucleus</location>
    </subcellularLocation>
</comment>
<accession>A0AAD8I2M3</accession>
<evidence type="ECO:0000256" key="4">
    <source>
        <dbReference type="ARBA" id="ARBA00023015"/>
    </source>
</evidence>
<feature type="compositionally biased region" description="Basic and acidic residues" evidence="9">
    <location>
        <begin position="55"/>
        <end position="71"/>
    </location>
</feature>
<feature type="region of interest" description="Disordered" evidence="9">
    <location>
        <begin position="55"/>
        <end position="123"/>
    </location>
</feature>
<keyword evidence="2 8" id="KW-0863">Zinc-finger</keyword>
<comment type="caution">
    <text evidence="11">The sequence shown here is derived from an EMBL/GenBank/DDBJ whole genome shotgun (WGS) entry which is preliminary data.</text>
</comment>
<dbReference type="InterPro" id="IPR003851">
    <property type="entry name" value="Znf_Dof"/>
</dbReference>
<proteinExistence type="predicted"/>
<keyword evidence="7 8" id="KW-0539">Nucleus</keyword>
<keyword evidence="12" id="KW-1185">Reference proteome</keyword>
<dbReference type="EMBL" id="JAUIZM010000007">
    <property type="protein sequence ID" value="KAK1376465.1"/>
    <property type="molecule type" value="Genomic_DNA"/>
</dbReference>
<sequence>MSEVKDPSFKLFGKTIQMSAAIHNHRTLINSSTTIKDLIQNTPTIPLEGGFMKTKERQEQNIESLHEDPRTPDSSAEELIGQVTSSGMSEDLKTPNAEKQTSSLETGDEEVRSDLNNSDGKTLTKPDKLLPCPRCSSMDTKFCYYNNYNISQARHFCKGCQRYWTAGGTMRNVPVGSGRRKNKRSAALHYRQILVSEAVQAARADAANRIHHPTGSVLTFGSASPLCEPSSFFLADKSQNCVRIRFNGQEHRTPVTCRDGEIEDEISCGSSTTVPSPIEKGFSGGPESVLTNNMQGSTPHVPCFPMPPWPYPWNNAVHWRPQTPPAIGPSGYPVPIYPMPPYWGCMVPNAWNMPYLSSKPPSPNHPALSSSPNSQTLGKHLRDGSMLRPSKPGIGDRFLGKDPKRGALGLACLSPSQVFQANPADMSRSFNFQETT</sequence>
<dbReference type="GO" id="GO:0008270">
    <property type="term" value="F:zinc ion binding"/>
    <property type="evidence" value="ECO:0007669"/>
    <property type="project" value="UniProtKB-KW"/>
</dbReference>
<dbReference type="GO" id="GO:0003677">
    <property type="term" value="F:DNA binding"/>
    <property type="evidence" value="ECO:0007669"/>
    <property type="project" value="UniProtKB-UniRule"/>
</dbReference>
<keyword evidence="3" id="KW-0862">Zinc</keyword>
<keyword evidence="4" id="KW-0805">Transcription regulation</keyword>
<evidence type="ECO:0000256" key="5">
    <source>
        <dbReference type="ARBA" id="ARBA00023125"/>
    </source>
</evidence>
<dbReference type="GO" id="GO:0003700">
    <property type="term" value="F:DNA-binding transcription factor activity"/>
    <property type="evidence" value="ECO:0007669"/>
    <property type="project" value="InterPro"/>
</dbReference>
<dbReference type="PROSITE" id="PS50884">
    <property type="entry name" value="ZF_DOF_2"/>
    <property type="match status" value="1"/>
</dbReference>
<reference evidence="11" key="2">
    <citation type="submission" date="2023-05" db="EMBL/GenBank/DDBJ databases">
        <authorList>
            <person name="Schelkunov M.I."/>
        </authorList>
    </citation>
    <scope>NUCLEOTIDE SEQUENCE</scope>
    <source>
        <strain evidence="11">Hsosn_3</strain>
        <tissue evidence="11">Leaf</tissue>
    </source>
</reference>
<dbReference type="PANTHER" id="PTHR31089:SF1">
    <property type="entry name" value="CYCLIC DOF FACTOR 3"/>
    <property type="match status" value="1"/>
</dbReference>
<feature type="region of interest" description="Disordered" evidence="9">
    <location>
        <begin position="359"/>
        <end position="394"/>
    </location>
</feature>
<evidence type="ECO:0000256" key="3">
    <source>
        <dbReference type="ARBA" id="ARBA00022833"/>
    </source>
</evidence>